<dbReference type="InterPro" id="IPR013094">
    <property type="entry name" value="AB_hydrolase_3"/>
</dbReference>
<reference evidence="3 4" key="1">
    <citation type="journal article" date="2015" name="Fungal Genet. Biol.">
        <title>Evolution of novel wood decay mechanisms in Agaricales revealed by the genome sequences of Fistulina hepatica and Cylindrobasidium torrendii.</title>
        <authorList>
            <person name="Floudas D."/>
            <person name="Held B.W."/>
            <person name="Riley R."/>
            <person name="Nagy L.G."/>
            <person name="Koehler G."/>
            <person name="Ransdell A.S."/>
            <person name="Younus H."/>
            <person name="Chow J."/>
            <person name="Chiniquy J."/>
            <person name="Lipzen A."/>
            <person name="Tritt A."/>
            <person name="Sun H."/>
            <person name="Haridas S."/>
            <person name="LaButti K."/>
            <person name="Ohm R.A."/>
            <person name="Kues U."/>
            <person name="Blanchette R.A."/>
            <person name="Grigoriev I.V."/>
            <person name="Minto R.E."/>
            <person name="Hibbett D.S."/>
        </authorList>
    </citation>
    <scope>NUCLEOTIDE SEQUENCE [LARGE SCALE GENOMIC DNA]</scope>
    <source>
        <strain evidence="3 4">ATCC 64428</strain>
    </source>
</reference>
<dbReference type="PANTHER" id="PTHR48081">
    <property type="entry name" value="AB HYDROLASE SUPERFAMILY PROTEIN C4A8.06C"/>
    <property type="match status" value="1"/>
</dbReference>
<dbReference type="AlphaFoldDB" id="A0A0D7ALS2"/>
<protein>
    <submittedName>
        <fullName evidence="3">Alpha/beta-hydrolase</fullName>
    </submittedName>
</protein>
<evidence type="ECO:0000313" key="4">
    <source>
        <dbReference type="Proteomes" id="UP000054144"/>
    </source>
</evidence>
<dbReference type="InterPro" id="IPR050300">
    <property type="entry name" value="GDXG_lipolytic_enzyme"/>
</dbReference>
<accession>A0A0D7ALS2</accession>
<proteinExistence type="predicted"/>
<dbReference type="Pfam" id="PF07859">
    <property type="entry name" value="Abhydrolase_3"/>
    <property type="match status" value="1"/>
</dbReference>
<evidence type="ECO:0000259" key="2">
    <source>
        <dbReference type="Pfam" id="PF07859"/>
    </source>
</evidence>
<dbReference type="GO" id="GO:0016787">
    <property type="term" value="F:hydrolase activity"/>
    <property type="evidence" value="ECO:0007669"/>
    <property type="project" value="UniProtKB-KW"/>
</dbReference>
<keyword evidence="4" id="KW-1185">Reference proteome</keyword>
<sequence length="306" mass="34011">MPPPPEISVYESYMKSERLESKMEETGEGGHVFWFGKKDAKNVLFFVHGGGFVIPLGRLYPSFLGYLCKQLHMRGVDFSIAMLSYSVYPDAPFPLVLKQTICALNSLINAGLSPERIHLCGDSSGGNAILQLLSHILHPLEDVPSIALQNQSFGSVILMSPWVSMTADSPSHFRETGRDCLGRKVLKEWGAATLDYIASLGDAGEHLTPYLEGAKAPDDWYSGVQALTPYVLITAGEYELLLDDIEYFLKTFRTHHGEVTYFLEEGAMHVSPLADGFFNETKRTTPTTRKIIDWVEVRCKATGRAK</sequence>
<dbReference type="EMBL" id="KN881641">
    <property type="protein sequence ID" value="KIY52542.1"/>
    <property type="molecule type" value="Genomic_DNA"/>
</dbReference>
<evidence type="ECO:0000313" key="3">
    <source>
        <dbReference type="EMBL" id="KIY52542.1"/>
    </source>
</evidence>
<dbReference type="SUPFAM" id="SSF53474">
    <property type="entry name" value="alpha/beta-Hydrolases"/>
    <property type="match status" value="1"/>
</dbReference>
<dbReference type="InterPro" id="IPR029058">
    <property type="entry name" value="AB_hydrolase_fold"/>
</dbReference>
<dbReference type="Gene3D" id="3.40.50.1820">
    <property type="entry name" value="alpha/beta hydrolase"/>
    <property type="match status" value="1"/>
</dbReference>
<name>A0A0D7ALS2_9AGAR</name>
<dbReference type="Proteomes" id="UP000054144">
    <property type="component" value="Unassembled WGS sequence"/>
</dbReference>
<gene>
    <name evidence="3" type="ORF">FISHEDRAFT_35066</name>
</gene>
<dbReference type="OrthoDB" id="2152029at2759"/>
<keyword evidence="1 3" id="KW-0378">Hydrolase</keyword>
<organism evidence="3 4">
    <name type="scientific">Fistulina hepatica ATCC 64428</name>
    <dbReference type="NCBI Taxonomy" id="1128425"/>
    <lineage>
        <taxon>Eukaryota</taxon>
        <taxon>Fungi</taxon>
        <taxon>Dikarya</taxon>
        <taxon>Basidiomycota</taxon>
        <taxon>Agaricomycotina</taxon>
        <taxon>Agaricomycetes</taxon>
        <taxon>Agaricomycetidae</taxon>
        <taxon>Agaricales</taxon>
        <taxon>Fistulinaceae</taxon>
        <taxon>Fistulina</taxon>
    </lineage>
</organism>
<evidence type="ECO:0000256" key="1">
    <source>
        <dbReference type="ARBA" id="ARBA00022801"/>
    </source>
</evidence>
<dbReference type="PANTHER" id="PTHR48081:SF31">
    <property type="entry name" value="STERYL ACETYL HYDROLASE MUG81-RELATED"/>
    <property type="match status" value="1"/>
</dbReference>
<feature type="domain" description="Alpha/beta hydrolase fold-3" evidence="2">
    <location>
        <begin position="44"/>
        <end position="270"/>
    </location>
</feature>